<organism evidence="1 2">
    <name type="scientific">Trichomalopsis sarcophagae</name>
    <dbReference type="NCBI Taxonomy" id="543379"/>
    <lineage>
        <taxon>Eukaryota</taxon>
        <taxon>Metazoa</taxon>
        <taxon>Ecdysozoa</taxon>
        <taxon>Arthropoda</taxon>
        <taxon>Hexapoda</taxon>
        <taxon>Insecta</taxon>
        <taxon>Pterygota</taxon>
        <taxon>Neoptera</taxon>
        <taxon>Endopterygota</taxon>
        <taxon>Hymenoptera</taxon>
        <taxon>Apocrita</taxon>
        <taxon>Proctotrupomorpha</taxon>
        <taxon>Chalcidoidea</taxon>
        <taxon>Pteromalidae</taxon>
        <taxon>Pteromalinae</taxon>
        <taxon>Trichomalopsis</taxon>
    </lineage>
</organism>
<protein>
    <recommendedName>
        <fullName evidence="3">F-box domain-containing protein</fullName>
    </recommendedName>
</protein>
<proteinExistence type="predicted"/>
<sequence length="238" mass="26983">EDWGFNYHLSEDRKIDRTIFEKVVKLCGLHITRIDFSKYYDYGRKQLTANKSPFKSIEMFCPNLTAIDIRAVTVTLQGLECLAKSCLIDTCDYLNFPNVIVEPLSLFFKNNQNLRRVIFHVLYAENCLHAYSVGGIEVTSIMRLPKIRELCLCDLEDITDLIFFDCASPLKISRCSQCPGLRNFGSLQLVQSSTENLQILVITDCENTDLEELIQVAGTDNRIKSESGCCAPSELTAD</sequence>
<keyword evidence="2" id="KW-1185">Reference proteome</keyword>
<dbReference type="AlphaFoldDB" id="A0A232F631"/>
<dbReference type="Proteomes" id="UP000215335">
    <property type="component" value="Unassembled WGS sequence"/>
</dbReference>
<accession>A0A232F631</accession>
<evidence type="ECO:0008006" key="3">
    <source>
        <dbReference type="Google" id="ProtNLM"/>
    </source>
</evidence>
<dbReference type="InterPro" id="IPR032675">
    <property type="entry name" value="LRR_dom_sf"/>
</dbReference>
<dbReference type="SUPFAM" id="SSF52047">
    <property type="entry name" value="RNI-like"/>
    <property type="match status" value="1"/>
</dbReference>
<dbReference type="EMBL" id="NNAY01000829">
    <property type="protein sequence ID" value="OXU26294.1"/>
    <property type="molecule type" value="Genomic_DNA"/>
</dbReference>
<evidence type="ECO:0000313" key="1">
    <source>
        <dbReference type="EMBL" id="OXU26294.1"/>
    </source>
</evidence>
<dbReference type="Gene3D" id="3.80.10.10">
    <property type="entry name" value="Ribonuclease Inhibitor"/>
    <property type="match status" value="1"/>
</dbReference>
<evidence type="ECO:0000313" key="2">
    <source>
        <dbReference type="Proteomes" id="UP000215335"/>
    </source>
</evidence>
<reference evidence="1 2" key="1">
    <citation type="journal article" date="2017" name="Curr. Biol.">
        <title>The Evolution of Venom by Co-option of Single-Copy Genes.</title>
        <authorList>
            <person name="Martinson E.O."/>
            <person name="Mrinalini"/>
            <person name="Kelkar Y.D."/>
            <person name="Chang C.H."/>
            <person name="Werren J.H."/>
        </authorList>
    </citation>
    <scope>NUCLEOTIDE SEQUENCE [LARGE SCALE GENOMIC DNA]</scope>
    <source>
        <strain evidence="1 2">Alberta</strain>
        <tissue evidence="1">Whole body</tissue>
    </source>
</reference>
<comment type="caution">
    <text evidence="1">The sequence shown here is derived from an EMBL/GenBank/DDBJ whole genome shotgun (WGS) entry which is preliminary data.</text>
</comment>
<name>A0A232F631_9HYME</name>
<feature type="non-terminal residue" evidence="1">
    <location>
        <position position="1"/>
    </location>
</feature>
<gene>
    <name evidence="1" type="ORF">TSAR_014004</name>
</gene>